<dbReference type="PROSITE" id="PS00122">
    <property type="entry name" value="CARBOXYLESTERASE_B_1"/>
    <property type="match status" value="1"/>
</dbReference>
<dbReference type="Pfam" id="PF00135">
    <property type="entry name" value="COesterase"/>
    <property type="match status" value="2"/>
</dbReference>
<evidence type="ECO:0000313" key="5">
    <source>
        <dbReference type="EMBL" id="KAF2097473.1"/>
    </source>
</evidence>
<evidence type="ECO:0000259" key="4">
    <source>
        <dbReference type="Pfam" id="PF00135"/>
    </source>
</evidence>
<dbReference type="PANTHER" id="PTHR11559">
    <property type="entry name" value="CARBOXYLESTERASE"/>
    <property type="match status" value="1"/>
</dbReference>
<keyword evidence="2 3" id="KW-0378">Hydrolase</keyword>
<dbReference type="EC" id="3.1.1.-" evidence="3"/>
<dbReference type="InterPro" id="IPR029058">
    <property type="entry name" value="AB_hydrolase_fold"/>
</dbReference>
<evidence type="ECO:0000313" key="6">
    <source>
        <dbReference type="Proteomes" id="UP000799772"/>
    </source>
</evidence>
<dbReference type="AlphaFoldDB" id="A0A9P4ICH6"/>
<organism evidence="5 6">
    <name type="scientific">Rhizodiscina lignyota</name>
    <dbReference type="NCBI Taxonomy" id="1504668"/>
    <lineage>
        <taxon>Eukaryota</taxon>
        <taxon>Fungi</taxon>
        <taxon>Dikarya</taxon>
        <taxon>Ascomycota</taxon>
        <taxon>Pezizomycotina</taxon>
        <taxon>Dothideomycetes</taxon>
        <taxon>Pleosporomycetidae</taxon>
        <taxon>Aulographales</taxon>
        <taxon>Rhizodiscinaceae</taxon>
        <taxon>Rhizodiscina</taxon>
    </lineage>
</organism>
<protein>
    <recommendedName>
        <fullName evidence="3">Carboxylic ester hydrolase</fullName>
        <ecNumber evidence="3">3.1.1.-</ecNumber>
    </recommendedName>
</protein>
<feature type="domain" description="Carboxylesterase type B" evidence="4">
    <location>
        <begin position="381"/>
        <end position="500"/>
    </location>
</feature>
<evidence type="ECO:0000256" key="1">
    <source>
        <dbReference type="ARBA" id="ARBA00005964"/>
    </source>
</evidence>
<feature type="signal peptide" evidence="3">
    <location>
        <begin position="1"/>
        <end position="17"/>
    </location>
</feature>
<dbReference type="Proteomes" id="UP000799772">
    <property type="component" value="Unassembled WGS sequence"/>
</dbReference>
<dbReference type="EMBL" id="ML978128">
    <property type="protein sequence ID" value="KAF2097473.1"/>
    <property type="molecule type" value="Genomic_DNA"/>
</dbReference>
<proteinExistence type="inferred from homology"/>
<evidence type="ECO:0000256" key="3">
    <source>
        <dbReference type="RuleBase" id="RU361235"/>
    </source>
</evidence>
<name>A0A9P4ICH6_9PEZI</name>
<feature type="domain" description="Carboxylesterase type B" evidence="4">
    <location>
        <begin position="26"/>
        <end position="363"/>
    </location>
</feature>
<comment type="caution">
    <text evidence="5">The sequence shown here is derived from an EMBL/GenBank/DDBJ whole genome shotgun (WGS) entry which is preliminary data.</text>
</comment>
<feature type="chain" id="PRO_5040547758" description="Carboxylic ester hydrolase" evidence="3">
    <location>
        <begin position="18"/>
        <end position="524"/>
    </location>
</feature>
<gene>
    <name evidence="5" type="ORF">NA57DRAFT_77730</name>
</gene>
<keyword evidence="6" id="KW-1185">Reference proteome</keyword>
<comment type="similarity">
    <text evidence="1 3">Belongs to the type-B carboxylesterase/lipase family.</text>
</comment>
<dbReference type="InterPro" id="IPR019826">
    <property type="entry name" value="Carboxylesterase_B_AS"/>
</dbReference>
<dbReference type="Gene3D" id="3.40.50.1820">
    <property type="entry name" value="alpha/beta hydrolase"/>
    <property type="match status" value="2"/>
</dbReference>
<sequence length="524" mass="55085">MRFVNVALVAFASLGQGARCTSAGGAPVVQTSSGKIKGHAAPNVSGVWEFLGIRYAQPPVGELRFAAPESLENSSKTSVDASSWPMDKDCPANLAPPSTFPNFTGNGAHIVSIFTGHTGNPQSEDCLALNIWTKSCSSSTKKPVLIFLHGGRFAIPGPHNPFYQGQYLAGAEDLVIVTINYRLGIFGFPGGPGLTQNVGLLDQRAAVEWVKSNIAGFGGDTSRIILWGQSAGAASVDYYSYAYKSDPIIAGLISDSGTALSFNPNTPAYSLSSFYNVSGTLGCGGPNDDPATVVACVRQQTFSAILAAVLKAPPLPSPVLAQPVFHPTVDNVTVFSDYSALSAAHAYAKIPYLLGNNANEDGTYRVNAFAAGVSLTDAQWAAFDRAAFTCPTMAEANSRSAAKVPVWRWFYNGVWPNLNIFNNSGTYHGSDLTLVFGTTLNLTGQADTAAEATVGKYFMNAFAAFAKNPTSGLTSFGWPVYNPKTASLNEIALADSTTPKFVKSSTVDSQCPAVNNPTPGMGAF</sequence>
<dbReference type="InterPro" id="IPR002018">
    <property type="entry name" value="CarbesteraseB"/>
</dbReference>
<evidence type="ECO:0000256" key="2">
    <source>
        <dbReference type="ARBA" id="ARBA00022801"/>
    </source>
</evidence>
<dbReference type="OrthoDB" id="408631at2759"/>
<reference evidence="5" key="1">
    <citation type="journal article" date="2020" name="Stud. Mycol.">
        <title>101 Dothideomycetes genomes: a test case for predicting lifestyles and emergence of pathogens.</title>
        <authorList>
            <person name="Haridas S."/>
            <person name="Albert R."/>
            <person name="Binder M."/>
            <person name="Bloem J."/>
            <person name="Labutti K."/>
            <person name="Salamov A."/>
            <person name="Andreopoulos B."/>
            <person name="Baker S."/>
            <person name="Barry K."/>
            <person name="Bills G."/>
            <person name="Bluhm B."/>
            <person name="Cannon C."/>
            <person name="Castanera R."/>
            <person name="Culley D."/>
            <person name="Daum C."/>
            <person name="Ezra D."/>
            <person name="Gonzalez J."/>
            <person name="Henrissat B."/>
            <person name="Kuo A."/>
            <person name="Liang C."/>
            <person name="Lipzen A."/>
            <person name="Lutzoni F."/>
            <person name="Magnuson J."/>
            <person name="Mondo S."/>
            <person name="Nolan M."/>
            <person name="Ohm R."/>
            <person name="Pangilinan J."/>
            <person name="Park H.-J."/>
            <person name="Ramirez L."/>
            <person name="Alfaro M."/>
            <person name="Sun H."/>
            <person name="Tritt A."/>
            <person name="Yoshinaga Y."/>
            <person name="Zwiers L.-H."/>
            <person name="Turgeon B."/>
            <person name="Goodwin S."/>
            <person name="Spatafora J."/>
            <person name="Crous P."/>
            <person name="Grigoriev I."/>
        </authorList>
    </citation>
    <scope>NUCLEOTIDE SEQUENCE</scope>
    <source>
        <strain evidence="5">CBS 133067</strain>
    </source>
</reference>
<dbReference type="SUPFAM" id="SSF53474">
    <property type="entry name" value="alpha/beta-Hydrolases"/>
    <property type="match status" value="1"/>
</dbReference>
<dbReference type="GO" id="GO:0016787">
    <property type="term" value="F:hydrolase activity"/>
    <property type="evidence" value="ECO:0007669"/>
    <property type="project" value="UniProtKB-KW"/>
</dbReference>
<accession>A0A9P4ICH6</accession>
<keyword evidence="3" id="KW-0732">Signal</keyword>
<dbReference type="InterPro" id="IPR050309">
    <property type="entry name" value="Type-B_Carboxylest/Lipase"/>
</dbReference>